<keyword evidence="3" id="KW-1185">Reference proteome</keyword>
<evidence type="ECO:0000313" key="2">
    <source>
        <dbReference type="EMBL" id="MED4403268.1"/>
    </source>
</evidence>
<dbReference type="RefSeq" id="WP_328015696.1">
    <property type="nucleotide sequence ID" value="NZ_JARTFS010000013.1"/>
</dbReference>
<protein>
    <submittedName>
        <fullName evidence="2">DUF1266 domain-containing protein</fullName>
    </submittedName>
</protein>
<dbReference type="Pfam" id="PF06889">
    <property type="entry name" value="DUF1266"/>
    <property type="match status" value="1"/>
</dbReference>
<reference evidence="2 3" key="1">
    <citation type="submission" date="2023-03" db="EMBL/GenBank/DDBJ databases">
        <title>Bacillus Genome Sequencing.</title>
        <authorList>
            <person name="Dunlap C."/>
        </authorList>
    </citation>
    <scope>NUCLEOTIDE SEQUENCE [LARGE SCALE GENOMIC DNA]</scope>
    <source>
        <strain evidence="2 3">NRS-1717</strain>
    </source>
</reference>
<dbReference type="InterPro" id="IPR009677">
    <property type="entry name" value="DUF1266"/>
</dbReference>
<evidence type="ECO:0000313" key="3">
    <source>
        <dbReference type="Proteomes" id="UP001342826"/>
    </source>
</evidence>
<dbReference type="EMBL" id="JARTFS010000013">
    <property type="protein sequence ID" value="MED4403268.1"/>
    <property type="molecule type" value="Genomic_DNA"/>
</dbReference>
<accession>A0ABU6P1M5</accession>
<feature type="domain" description="DUF1266" evidence="1">
    <location>
        <begin position="38"/>
        <end position="204"/>
    </location>
</feature>
<proteinExistence type="predicted"/>
<comment type="caution">
    <text evidence="2">The sequence shown here is derived from an EMBL/GenBank/DDBJ whole genome shotgun (WGS) entry which is preliminary data.</text>
</comment>
<evidence type="ECO:0000259" key="1">
    <source>
        <dbReference type="Pfam" id="PF06889"/>
    </source>
</evidence>
<gene>
    <name evidence="2" type="ORF">P9271_18320</name>
</gene>
<sequence length="208" mass="24505">MKKKYFDALTAVCWVGKFSYFNAVNSAMSKRKMKKAIKSWNDVHESEDLKGLLDWLLKEGRREGFKQLKDYLNTMREEERHKYIQSLPEKDGERYRAFLTNYYLNRLPEAHIAAVDYSFCVLFSQYGKKIKYLTAAEAEEYALQAAKLCQNSYSCWEEYTIAFRVGVQFITGEEEKAEEYVNTEKRASIKLLASKYSPLRKVSWDVRI</sequence>
<organism evidence="2 3">
    <name type="scientific">Metabacillus fastidiosus</name>
    <dbReference type="NCBI Taxonomy" id="1458"/>
    <lineage>
        <taxon>Bacteria</taxon>
        <taxon>Bacillati</taxon>
        <taxon>Bacillota</taxon>
        <taxon>Bacilli</taxon>
        <taxon>Bacillales</taxon>
        <taxon>Bacillaceae</taxon>
        <taxon>Metabacillus</taxon>
    </lineage>
</organism>
<dbReference type="Proteomes" id="UP001342826">
    <property type="component" value="Unassembled WGS sequence"/>
</dbReference>
<name>A0ABU6P1M5_9BACI</name>